<name>A0A482ETD2_SALSP</name>
<keyword evidence="1" id="KW-0614">Plasmid</keyword>
<gene>
    <name evidence="1" type="ORF">NNIBIDOC_00138</name>
</gene>
<evidence type="ECO:0000313" key="1">
    <source>
        <dbReference type="EMBL" id="QBM91467.1"/>
    </source>
</evidence>
<accession>A0A482ETD2</accession>
<dbReference type="EMBL" id="MK356558">
    <property type="protein sequence ID" value="QBM91467.1"/>
    <property type="molecule type" value="Genomic_DNA"/>
</dbReference>
<proteinExistence type="predicted"/>
<organism evidence="1">
    <name type="scientific">Salmonella sp</name>
    <dbReference type="NCBI Taxonomy" id="599"/>
    <lineage>
        <taxon>Bacteria</taxon>
        <taxon>Pseudomonadati</taxon>
        <taxon>Pseudomonadota</taxon>
        <taxon>Gammaproteobacteria</taxon>
        <taxon>Enterobacterales</taxon>
        <taxon>Enterobacteriaceae</taxon>
        <taxon>Salmonella</taxon>
    </lineage>
</organism>
<sequence>MQDHGSARLPLIGIDEQTMEVQVNDTGDISGIKTEW</sequence>
<protein>
    <submittedName>
        <fullName evidence="1">Uncharacterized protein</fullName>
    </submittedName>
</protein>
<geneLocation type="plasmid" evidence="1">
    <name>pSa1423-160k</name>
</geneLocation>
<reference evidence="1" key="1">
    <citation type="submission" date="2019-01" db="EMBL/GenBank/DDBJ databases">
        <title>Salmonella strain 1423 plasmid sequences.</title>
        <authorList>
            <person name="Chen K."/>
            <person name="Chen S."/>
        </authorList>
    </citation>
    <scope>NUCLEOTIDE SEQUENCE</scope>
    <source>
        <strain evidence="1">Sa1423</strain>
        <plasmid evidence="1">pSa1423-160k</plasmid>
    </source>
</reference>
<dbReference type="AlphaFoldDB" id="A0A482ETD2"/>